<evidence type="ECO:0000313" key="1">
    <source>
        <dbReference type="EMBL" id="KIK74176.1"/>
    </source>
</evidence>
<protein>
    <submittedName>
        <fullName evidence="1">Uncharacterized protein</fullName>
    </submittedName>
</protein>
<accession>A0A0D0CT39</accession>
<organism evidence="1 2">
    <name type="scientific">Paxillus rubicundulus Ve08.2h10</name>
    <dbReference type="NCBI Taxonomy" id="930991"/>
    <lineage>
        <taxon>Eukaryota</taxon>
        <taxon>Fungi</taxon>
        <taxon>Dikarya</taxon>
        <taxon>Basidiomycota</taxon>
        <taxon>Agaricomycotina</taxon>
        <taxon>Agaricomycetes</taxon>
        <taxon>Agaricomycetidae</taxon>
        <taxon>Boletales</taxon>
        <taxon>Paxilineae</taxon>
        <taxon>Paxillaceae</taxon>
        <taxon>Paxillus</taxon>
    </lineage>
</organism>
<feature type="non-terminal residue" evidence="1">
    <location>
        <position position="133"/>
    </location>
</feature>
<dbReference type="Proteomes" id="UP000054538">
    <property type="component" value="Unassembled WGS sequence"/>
</dbReference>
<reference evidence="2" key="2">
    <citation type="submission" date="2015-01" db="EMBL/GenBank/DDBJ databases">
        <title>Evolutionary Origins and Diversification of the Mycorrhizal Mutualists.</title>
        <authorList>
            <consortium name="DOE Joint Genome Institute"/>
            <consortium name="Mycorrhizal Genomics Consortium"/>
            <person name="Kohler A."/>
            <person name="Kuo A."/>
            <person name="Nagy L.G."/>
            <person name="Floudas D."/>
            <person name="Copeland A."/>
            <person name="Barry K.W."/>
            <person name="Cichocki N."/>
            <person name="Veneault-Fourrey C."/>
            <person name="LaButti K."/>
            <person name="Lindquist E.A."/>
            <person name="Lipzen A."/>
            <person name="Lundell T."/>
            <person name="Morin E."/>
            <person name="Murat C."/>
            <person name="Riley R."/>
            <person name="Ohm R."/>
            <person name="Sun H."/>
            <person name="Tunlid A."/>
            <person name="Henrissat B."/>
            <person name="Grigoriev I.V."/>
            <person name="Hibbett D.S."/>
            <person name="Martin F."/>
        </authorList>
    </citation>
    <scope>NUCLEOTIDE SEQUENCE [LARGE SCALE GENOMIC DNA]</scope>
    <source>
        <strain evidence="2">Ve08.2h10</strain>
    </source>
</reference>
<dbReference type="EMBL" id="KN829099">
    <property type="protein sequence ID" value="KIK74176.1"/>
    <property type="molecule type" value="Genomic_DNA"/>
</dbReference>
<dbReference type="AlphaFoldDB" id="A0A0D0CT39"/>
<name>A0A0D0CT39_9AGAM</name>
<dbReference type="OrthoDB" id="3052721at2759"/>
<dbReference type="HOGENOM" id="CLU_1911694_0_0_1"/>
<proteinExistence type="predicted"/>
<feature type="non-terminal residue" evidence="1">
    <location>
        <position position="1"/>
    </location>
</feature>
<sequence length="133" mass="14336">AITRSLVLAGCARDLVRSVLKAMGTAFGVSVPKPMSRRTVGRVMLEGGIASQIQVAHEINTTQAITISSDGMSHRHVDFTSHHVALRTTQNGPDAHIVCLLGMDSSVNHTADMQVEGWKEKVQTLTSLYNESP</sequence>
<keyword evidence="2" id="KW-1185">Reference proteome</keyword>
<gene>
    <name evidence="1" type="ORF">PAXRUDRAFT_87597</name>
</gene>
<dbReference type="STRING" id="930991.A0A0D0CT39"/>
<evidence type="ECO:0000313" key="2">
    <source>
        <dbReference type="Proteomes" id="UP000054538"/>
    </source>
</evidence>
<reference evidence="1 2" key="1">
    <citation type="submission" date="2014-04" db="EMBL/GenBank/DDBJ databases">
        <authorList>
            <consortium name="DOE Joint Genome Institute"/>
            <person name="Kuo A."/>
            <person name="Kohler A."/>
            <person name="Jargeat P."/>
            <person name="Nagy L.G."/>
            <person name="Floudas D."/>
            <person name="Copeland A."/>
            <person name="Barry K.W."/>
            <person name="Cichocki N."/>
            <person name="Veneault-Fourrey C."/>
            <person name="LaButti K."/>
            <person name="Lindquist E.A."/>
            <person name="Lipzen A."/>
            <person name="Lundell T."/>
            <person name="Morin E."/>
            <person name="Murat C."/>
            <person name="Sun H."/>
            <person name="Tunlid A."/>
            <person name="Henrissat B."/>
            <person name="Grigoriev I.V."/>
            <person name="Hibbett D.S."/>
            <person name="Martin F."/>
            <person name="Nordberg H.P."/>
            <person name="Cantor M.N."/>
            <person name="Hua S.X."/>
        </authorList>
    </citation>
    <scope>NUCLEOTIDE SEQUENCE [LARGE SCALE GENOMIC DNA]</scope>
    <source>
        <strain evidence="1 2">Ve08.2h10</strain>
    </source>
</reference>
<dbReference type="InParanoid" id="A0A0D0CT39"/>